<feature type="transmembrane region" description="Helical" evidence="1">
    <location>
        <begin position="220"/>
        <end position="238"/>
    </location>
</feature>
<feature type="transmembrane region" description="Helical" evidence="1">
    <location>
        <begin position="101"/>
        <end position="125"/>
    </location>
</feature>
<protein>
    <submittedName>
        <fullName evidence="2">Putative ABC transporter membrane protein</fullName>
    </submittedName>
</protein>
<proteinExistence type="predicted"/>
<dbReference type="EMBL" id="UGUS01000002">
    <property type="protein sequence ID" value="SUD30198.1"/>
    <property type="molecule type" value="Genomic_DNA"/>
</dbReference>
<feature type="transmembrane region" description="Helical" evidence="1">
    <location>
        <begin position="20"/>
        <end position="40"/>
    </location>
</feature>
<dbReference type="AlphaFoldDB" id="A0A379IBN0"/>
<gene>
    <name evidence="2" type="ORF">NCTC10392_02109</name>
</gene>
<sequence>MKRLPAIFKRQLSSYLSSPATYFAISTFLITNAALGFHVGNFLEKNPGNLYAFFQFHPWLYIFFIPFISTLLWLDEHKDRAQAFSNSLPVSALELTLGKFLAAWTLCALTLSLNFPLIVTINYLASADNSTIFAQFIGSWLLAGAYLSLACFICVLACNGLIIYGMTLTLLLIASTLSSVLDMLDHQAPIWIIDSLISLNPRLRFSAIDDGLLTLRDTSYFISMIVAFLTATTLTLNFRKG</sequence>
<feature type="transmembrane region" description="Helical" evidence="1">
    <location>
        <begin position="52"/>
        <end position="74"/>
    </location>
</feature>
<keyword evidence="1" id="KW-1133">Transmembrane helix</keyword>
<keyword evidence="1" id="KW-0812">Transmembrane</keyword>
<evidence type="ECO:0000256" key="1">
    <source>
        <dbReference type="SAM" id="Phobius"/>
    </source>
</evidence>
<dbReference type="OrthoDB" id="9794512at2"/>
<evidence type="ECO:0000313" key="2">
    <source>
        <dbReference type="EMBL" id="SUD30198.1"/>
    </source>
</evidence>
<evidence type="ECO:0000313" key="3">
    <source>
        <dbReference type="Proteomes" id="UP000255125"/>
    </source>
</evidence>
<feature type="transmembrane region" description="Helical" evidence="1">
    <location>
        <begin position="137"/>
        <end position="156"/>
    </location>
</feature>
<reference evidence="2 3" key="1">
    <citation type="submission" date="2018-06" db="EMBL/GenBank/DDBJ databases">
        <authorList>
            <consortium name="Pathogen Informatics"/>
            <person name="Doyle S."/>
        </authorList>
    </citation>
    <scope>NUCLEOTIDE SEQUENCE [LARGE SCALE GENOMIC DNA]</scope>
    <source>
        <strain evidence="2 3">NCTC10392</strain>
    </source>
</reference>
<name>A0A379IBN0_PSEFL</name>
<feature type="transmembrane region" description="Helical" evidence="1">
    <location>
        <begin position="161"/>
        <end position="181"/>
    </location>
</feature>
<accession>A0A379IBN0</accession>
<dbReference type="Proteomes" id="UP000255125">
    <property type="component" value="Unassembled WGS sequence"/>
</dbReference>
<organism evidence="2 3">
    <name type="scientific">Pseudomonas fluorescens</name>
    <dbReference type="NCBI Taxonomy" id="294"/>
    <lineage>
        <taxon>Bacteria</taxon>
        <taxon>Pseudomonadati</taxon>
        <taxon>Pseudomonadota</taxon>
        <taxon>Gammaproteobacteria</taxon>
        <taxon>Pseudomonadales</taxon>
        <taxon>Pseudomonadaceae</taxon>
        <taxon>Pseudomonas</taxon>
    </lineage>
</organism>
<keyword evidence="1" id="KW-0472">Membrane</keyword>
<dbReference type="RefSeq" id="WP_115284135.1">
    <property type="nucleotide sequence ID" value="NZ_UGUS01000002.1"/>
</dbReference>